<dbReference type="RefSeq" id="WP_394845264.1">
    <property type="nucleotide sequence ID" value="NZ_CP089982.1"/>
</dbReference>
<evidence type="ECO:0000313" key="1">
    <source>
        <dbReference type="EMBL" id="WXA94653.1"/>
    </source>
</evidence>
<accession>A0ABZ2K7I5</accession>
<dbReference type="InterPro" id="IPR022224">
    <property type="entry name" value="DUF3750"/>
</dbReference>
<dbReference type="Pfam" id="PF12570">
    <property type="entry name" value="DUF3750"/>
    <property type="match status" value="1"/>
</dbReference>
<protein>
    <submittedName>
        <fullName evidence="1">DUF3750 domain-containing protein</fullName>
    </submittedName>
</protein>
<organism evidence="1 2">
    <name type="scientific">Pendulispora brunnea</name>
    <dbReference type="NCBI Taxonomy" id="2905690"/>
    <lineage>
        <taxon>Bacteria</taxon>
        <taxon>Pseudomonadati</taxon>
        <taxon>Myxococcota</taxon>
        <taxon>Myxococcia</taxon>
        <taxon>Myxococcales</taxon>
        <taxon>Sorangiineae</taxon>
        <taxon>Pendulisporaceae</taxon>
        <taxon>Pendulispora</taxon>
    </lineage>
</organism>
<dbReference type="EMBL" id="CP089982">
    <property type="protein sequence ID" value="WXA94653.1"/>
    <property type="molecule type" value="Genomic_DNA"/>
</dbReference>
<reference evidence="1 2" key="1">
    <citation type="submission" date="2021-12" db="EMBL/GenBank/DDBJ databases">
        <title>Discovery of the Pendulisporaceae a myxobacterial family with distinct sporulation behavior and unique specialized metabolism.</title>
        <authorList>
            <person name="Garcia R."/>
            <person name="Popoff A."/>
            <person name="Bader C.D."/>
            <person name="Loehr J."/>
            <person name="Walesch S."/>
            <person name="Walt C."/>
            <person name="Boldt J."/>
            <person name="Bunk B."/>
            <person name="Haeckl F.J.F.P.J."/>
            <person name="Gunesch A.P."/>
            <person name="Birkelbach J."/>
            <person name="Nuebel U."/>
            <person name="Pietschmann T."/>
            <person name="Bach T."/>
            <person name="Mueller R."/>
        </authorList>
    </citation>
    <scope>NUCLEOTIDE SEQUENCE [LARGE SCALE GENOMIC DNA]</scope>
    <source>
        <strain evidence="1 2">MSr12523</strain>
    </source>
</reference>
<name>A0ABZ2K7I5_9BACT</name>
<gene>
    <name evidence="1" type="ORF">LZC95_50580</name>
</gene>
<keyword evidence="2" id="KW-1185">Reference proteome</keyword>
<proteinExistence type="predicted"/>
<sequence>MSGIYAPIAGLEERQKEMRCGVALALGLSLGFSLVHCAALPRPLALPDDGQATVAVFSEALPHSMSGIGRHSWIAGRGRGARTFRRFEVLGEAHIAQGDPFRPQCGCGRDTPEDADVRMHAVVHGPEAEKVIACLERETKRYNEEYDYGFWPGPNCNTYVAMMARRCGISVELPSTANGRDYRGIVGAGVTSGGTGLAFETPLVGLKLGLKEGIEVHLFGAALGIDFWPPAIIVPVGPGRIGFDDR</sequence>
<dbReference type="Proteomes" id="UP001379533">
    <property type="component" value="Chromosome"/>
</dbReference>
<evidence type="ECO:0000313" key="2">
    <source>
        <dbReference type="Proteomes" id="UP001379533"/>
    </source>
</evidence>